<dbReference type="Gene3D" id="3.50.50.60">
    <property type="entry name" value="FAD/NAD(P)-binding domain"/>
    <property type="match status" value="1"/>
</dbReference>
<accession>A0A9P4MQA2</accession>
<comment type="cofactor">
    <cofactor evidence="3">
        <name>FAD</name>
        <dbReference type="ChEBI" id="CHEBI:57692"/>
    </cofactor>
</comment>
<keyword evidence="3" id="KW-0285">Flavoprotein</keyword>
<keyword evidence="3" id="KW-0274">FAD</keyword>
<dbReference type="InterPro" id="IPR000172">
    <property type="entry name" value="GMC_OxRdtase_N"/>
</dbReference>
<dbReference type="PROSITE" id="PS00624">
    <property type="entry name" value="GMC_OXRED_2"/>
    <property type="match status" value="1"/>
</dbReference>
<dbReference type="EMBL" id="ML993970">
    <property type="protein sequence ID" value="KAF2201579.1"/>
    <property type="molecule type" value="Genomic_DNA"/>
</dbReference>
<dbReference type="GO" id="GO:0050660">
    <property type="term" value="F:flavin adenine dinucleotide binding"/>
    <property type="evidence" value="ECO:0007669"/>
    <property type="project" value="InterPro"/>
</dbReference>
<evidence type="ECO:0000313" key="6">
    <source>
        <dbReference type="EMBL" id="KAF2201579.1"/>
    </source>
</evidence>
<dbReference type="Pfam" id="PF05199">
    <property type="entry name" value="GMC_oxred_C"/>
    <property type="match status" value="1"/>
</dbReference>
<evidence type="ECO:0000256" key="2">
    <source>
        <dbReference type="PIRSR" id="PIRSR000137-1"/>
    </source>
</evidence>
<evidence type="ECO:0000313" key="7">
    <source>
        <dbReference type="Proteomes" id="UP000799536"/>
    </source>
</evidence>
<gene>
    <name evidence="6" type="ORF">GQ43DRAFT_393963</name>
</gene>
<evidence type="ECO:0000256" key="4">
    <source>
        <dbReference type="SAM" id="SignalP"/>
    </source>
</evidence>
<feature type="active site" description="Proton donor" evidence="2">
    <location>
        <position position="519"/>
    </location>
</feature>
<dbReference type="OrthoDB" id="269227at2759"/>
<feature type="domain" description="Glucose-methanol-choline oxidoreductase N-terminal" evidence="5">
    <location>
        <begin position="292"/>
        <end position="306"/>
    </location>
</feature>
<proteinExistence type="inferred from homology"/>
<evidence type="ECO:0000256" key="3">
    <source>
        <dbReference type="PIRSR" id="PIRSR000137-2"/>
    </source>
</evidence>
<dbReference type="InterPro" id="IPR007867">
    <property type="entry name" value="GMC_OxRtase_C"/>
</dbReference>
<keyword evidence="7" id="KW-1185">Reference proteome</keyword>
<comment type="caution">
    <text evidence="6">The sequence shown here is derived from an EMBL/GenBank/DDBJ whole genome shotgun (WGS) entry which is preliminary data.</text>
</comment>
<evidence type="ECO:0000256" key="1">
    <source>
        <dbReference type="ARBA" id="ARBA00010790"/>
    </source>
</evidence>
<dbReference type="PANTHER" id="PTHR11552">
    <property type="entry name" value="GLUCOSE-METHANOL-CHOLINE GMC OXIDOREDUCTASE"/>
    <property type="match status" value="1"/>
</dbReference>
<feature type="active site" description="Proton acceptor" evidence="2">
    <location>
        <position position="557"/>
    </location>
</feature>
<keyword evidence="4" id="KW-0732">Signal</keyword>
<comment type="similarity">
    <text evidence="1">Belongs to the GMC oxidoreductase family.</text>
</comment>
<dbReference type="PANTHER" id="PTHR11552:SF111">
    <property type="entry name" value="GLUCOSE-METHANOL-CHOLINE OXIDOREDUCTASE N-TERMINAL DOMAIN-CONTAINING PROTEIN"/>
    <property type="match status" value="1"/>
</dbReference>
<dbReference type="GO" id="GO:0016614">
    <property type="term" value="F:oxidoreductase activity, acting on CH-OH group of donors"/>
    <property type="evidence" value="ECO:0007669"/>
    <property type="project" value="InterPro"/>
</dbReference>
<reference evidence="6" key="1">
    <citation type="journal article" date="2020" name="Stud. Mycol.">
        <title>101 Dothideomycetes genomes: a test case for predicting lifestyles and emergence of pathogens.</title>
        <authorList>
            <person name="Haridas S."/>
            <person name="Albert R."/>
            <person name="Binder M."/>
            <person name="Bloem J."/>
            <person name="Labutti K."/>
            <person name="Salamov A."/>
            <person name="Andreopoulos B."/>
            <person name="Baker S."/>
            <person name="Barry K."/>
            <person name="Bills G."/>
            <person name="Bluhm B."/>
            <person name="Cannon C."/>
            <person name="Castanera R."/>
            <person name="Culley D."/>
            <person name="Daum C."/>
            <person name="Ezra D."/>
            <person name="Gonzalez J."/>
            <person name="Henrissat B."/>
            <person name="Kuo A."/>
            <person name="Liang C."/>
            <person name="Lipzen A."/>
            <person name="Lutzoni F."/>
            <person name="Magnuson J."/>
            <person name="Mondo S."/>
            <person name="Nolan M."/>
            <person name="Ohm R."/>
            <person name="Pangilinan J."/>
            <person name="Park H.-J."/>
            <person name="Ramirez L."/>
            <person name="Alfaro M."/>
            <person name="Sun H."/>
            <person name="Tritt A."/>
            <person name="Yoshinaga Y."/>
            <person name="Zwiers L.-H."/>
            <person name="Turgeon B."/>
            <person name="Goodwin S."/>
            <person name="Spatafora J."/>
            <person name="Crous P."/>
            <person name="Grigoriev I."/>
        </authorList>
    </citation>
    <scope>NUCLEOTIDE SEQUENCE</scope>
    <source>
        <strain evidence="6">ATCC 74209</strain>
    </source>
</reference>
<evidence type="ECO:0000259" key="5">
    <source>
        <dbReference type="PROSITE" id="PS00624"/>
    </source>
</evidence>
<feature type="signal peptide" evidence="4">
    <location>
        <begin position="1"/>
        <end position="26"/>
    </location>
</feature>
<protein>
    <submittedName>
        <fullName evidence="6">Glucose-methanol-choline oxidoreductase</fullName>
    </submittedName>
</protein>
<feature type="binding site" evidence="3">
    <location>
        <position position="256"/>
    </location>
    <ligand>
        <name>FAD</name>
        <dbReference type="ChEBI" id="CHEBI:57692"/>
    </ligand>
</feature>
<dbReference type="Gene3D" id="3.30.560.10">
    <property type="entry name" value="Glucose Oxidase, domain 3"/>
    <property type="match status" value="1"/>
</dbReference>
<feature type="chain" id="PRO_5040349895" evidence="4">
    <location>
        <begin position="27"/>
        <end position="579"/>
    </location>
</feature>
<feature type="binding site" evidence="3">
    <location>
        <begin position="558"/>
        <end position="559"/>
    </location>
    <ligand>
        <name>FAD</name>
        <dbReference type="ChEBI" id="CHEBI:57692"/>
    </ligand>
</feature>
<dbReference type="Pfam" id="PF00732">
    <property type="entry name" value="GMC_oxred_N"/>
    <property type="match status" value="1"/>
</dbReference>
<name>A0A9P4MQA2_9PLEO</name>
<dbReference type="Proteomes" id="UP000799536">
    <property type="component" value="Unassembled WGS sequence"/>
</dbReference>
<dbReference type="AlphaFoldDB" id="A0A9P4MQA2"/>
<organism evidence="6 7">
    <name type="scientific">Delitschia confertaspora ATCC 74209</name>
    <dbReference type="NCBI Taxonomy" id="1513339"/>
    <lineage>
        <taxon>Eukaryota</taxon>
        <taxon>Fungi</taxon>
        <taxon>Dikarya</taxon>
        <taxon>Ascomycota</taxon>
        <taxon>Pezizomycotina</taxon>
        <taxon>Dothideomycetes</taxon>
        <taxon>Pleosporomycetidae</taxon>
        <taxon>Pleosporales</taxon>
        <taxon>Delitschiaceae</taxon>
        <taxon>Delitschia</taxon>
    </lineage>
</organism>
<dbReference type="SUPFAM" id="SSF51905">
    <property type="entry name" value="FAD/NAD(P)-binding domain"/>
    <property type="match status" value="1"/>
</dbReference>
<sequence>MAVNHFSCSFIGGLLAFAAVTLTVGAQKLAGSADYVIVGGGPAGFVLAEQLSRNPKTTVVLLEAGPDAINDTNVNTPAHYPLINPQYFWNFSSQPDPNLGNNSPEMRQGRLYGGGSGVNGQAYCRGSASVFDEWAKLSGNSGLAWPSMLESFKATSHYSLQSADYEKFTNTSVFGYGPLEVSRTSGLTGFEIPFANALKLGFGLKEIDMSDGTGIGVDMGLASIYTSNRTRSYARNAFGRLIEHRPNVQMIDGAWVNKIGFNSKTAVNVTYVSAYDSKPAVFKAKEIIISAGAINTPKLLMLSGVGPKQDLSKHKIPVVADIAEVGKNLKDHYFSIFEYEVSPAIKTVWQWAFNATASEIYKAQYAKDASGPLGWDNGLVYAGIRLPDTVFDGVNGKHYTSLPKDRPHILIEYSTVPFIPKTDNISTITAWASLVQPESSGYITLKSADYRDDPLIFSNYYGTPADKRAITYGYKKLREILGRDEFKGIIKSEFYPGLTKTSEADVWTAIQNQAFSFHHPLGTVAIGKVLDKGWRVKGLKGLRVVDISTFPSPPTCHPQADVYALAHRAAQDIIKADRR</sequence>
<dbReference type="InterPro" id="IPR012132">
    <property type="entry name" value="GMC_OxRdtase"/>
</dbReference>
<dbReference type="SUPFAM" id="SSF54373">
    <property type="entry name" value="FAD-linked reductases, C-terminal domain"/>
    <property type="match status" value="1"/>
</dbReference>
<dbReference type="PIRSF" id="PIRSF000137">
    <property type="entry name" value="Alcohol_oxidase"/>
    <property type="match status" value="1"/>
</dbReference>
<dbReference type="InterPro" id="IPR036188">
    <property type="entry name" value="FAD/NAD-bd_sf"/>
</dbReference>